<accession>A0ABD1N6G5</accession>
<keyword evidence="1" id="KW-0812">Transmembrane</keyword>
<sequence>MRLALSAPISAISDFLRFELAFLNSFDWMAKQASPAHLGPPRIWSAKNGSGRAGRPKKNGPQSLIKMGFVSRGLFFLLATFVLILSTLCSCAFAQTQTIVKSAVFLSPKIELGPGSVSNKYYFGVDFPRGHIALKSISGELVDEAGKSVPLYETYLHHSFLIKFYQPRYDGHRILNQSDNIIVRNSGLCQKDILRQYFVFGAEIRGTTIDIPDPFGIVVGNPAETPEGYEEKWMLNVHVIDTRGVANTRGCTECRCDLNNVTKDEHGKPLRSDYKGGLLCCYDGLQCRLREGLVGPKRNLYLRYTVKWVDRDMFIVPLKIYIIDVTDTFKKSDDSSGRIPEHDCHEEYDIEHCSTGDKDGNGCVDVQRTSLPMKNGGYVIYVAGHQHVGGTGITLYGQDGRVICSSIPSYGMGKEAGNEAGYVVGMSTCYPQPGSVKLIDGETLTVESNYSSRPGHTGVMGLFYLLVAEQLPRQ</sequence>
<reference evidence="2 3" key="1">
    <citation type="submission" date="2024-08" db="EMBL/GenBank/DDBJ databases">
        <title>Insights into the chromosomal genome structure of Flemingia macrophylla.</title>
        <authorList>
            <person name="Ding Y."/>
            <person name="Zhao Y."/>
            <person name="Bi W."/>
            <person name="Wu M."/>
            <person name="Zhao G."/>
            <person name="Gong Y."/>
            <person name="Li W."/>
            <person name="Zhang P."/>
        </authorList>
    </citation>
    <scope>NUCLEOTIDE SEQUENCE [LARGE SCALE GENOMIC DNA]</scope>
    <source>
        <strain evidence="2">DYQJB</strain>
        <tissue evidence="2">Leaf</tissue>
    </source>
</reference>
<dbReference type="EMBL" id="JBGMDY010000002">
    <property type="protein sequence ID" value="KAL2343692.1"/>
    <property type="molecule type" value="Genomic_DNA"/>
</dbReference>
<keyword evidence="1" id="KW-0472">Membrane</keyword>
<evidence type="ECO:0000313" key="3">
    <source>
        <dbReference type="Proteomes" id="UP001603857"/>
    </source>
</evidence>
<dbReference type="AlphaFoldDB" id="A0ABD1N6G5"/>
<keyword evidence="1" id="KW-1133">Transmembrane helix</keyword>
<evidence type="ECO:0008006" key="4">
    <source>
        <dbReference type="Google" id="ProtNLM"/>
    </source>
</evidence>
<evidence type="ECO:0000256" key="1">
    <source>
        <dbReference type="SAM" id="Phobius"/>
    </source>
</evidence>
<proteinExistence type="predicted"/>
<protein>
    <recommendedName>
        <fullName evidence="4">MtN19-like protein</fullName>
    </recommendedName>
</protein>
<comment type="caution">
    <text evidence="2">The sequence shown here is derived from an EMBL/GenBank/DDBJ whole genome shotgun (WGS) entry which is preliminary data.</text>
</comment>
<feature type="transmembrane region" description="Helical" evidence="1">
    <location>
        <begin position="74"/>
        <end position="95"/>
    </location>
</feature>
<dbReference type="Pfam" id="PF07712">
    <property type="entry name" value="SURNod19"/>
    <property type="match status" value="1"/>
</dbReference>
<dbReference type="InterPro" id="IPR011692">
    <property type="entry name" value="Stress_up-reg_Nod19"/>
</dbReference>
<organism evidence="2 3">
    <name type="scientific">Flemingia macrophylla</name>
    <dbReference type="NCBI Taxonomy" id="520843"/>
    <lineage>
        <taxon>Eukaryota</taxon>
        <taxon>Viridiplantae</taxon>
        <taxon>Streptophyta</taxon>
        <taxon>Embryophyta</taxon>
        <taxon>Tracheophyta</taxon>
        <taxon>Spermatophyta</taxon>
        <taxon>Magnoliopsida</taxon>
        <taxon>eudicotyledons</taxon>
        <taxon>Gunneridae</taxon>
        <taxon>Pentapetalae</taxon>
        <taxon>rosids</taxon>
        <taxon>fabids</taxon>
        <taxon>Fabales</taxon>
        <taxon>Fabaceae</taxon>
        <taxon>Papilionoideae</taxon>
        <taxon>50 kb inversion clade</taxon>
        <taxon>NPAAA clade</taxon>
        <taxon>indigoferoid/millettioid clade</taxon>
        <taxon>Phaseoleae</taxon>
        <taxon>Flemingia</taxon>
    </lineage>
</organism>
<dbReference type="PANTHER" id="PTHR33390">
    <property type="entry name" value="STRESS UP-REGULATED NOD 19 PROTEIN"/>
    <property type="match status" value="1"/>
</dbReference>
<evidence type="ECO:0000313" key="2">
    <source>
        <dbReference type="EMBL" id="KAL2343692.1"/>
    </source>
</evidence>
<gene>
    <name evidence="2" type="ORF">Fmac_004977</name>
</gene>
<name>A0ABD1N6G5_9FABA</name>
<dbReference type="PANTHER" id="PTHR33390:SF1">
    <property type="entry name" value="STRESS UP-REGULATED NOD 19 PROTEIN"/>
    <property type="match status" value="1"/>
</dbReference>
<dbReference type="Proteomes" id="UP001603857">
    <property type="component" value="Unassembled WGS sequence"/>
</dbReference>
<keyword evidence="3" id="KW-1185">Reference proteome</keyword>